<proteinExistence type="inferred from homology"/>
<feature type="domain" description="Metallo-beta-lactamase" evidence="6">
    <location>
        <begin position="45"/>
        <end position="245"/>
    </location>
</feature>
<gene>
    <name evidence="7" type="ORF">J2T23_000531</name>
</gene>
<keyword evidence="5" id="KW-0862">Zinc</keyword>
<evidence type="ECO:0000313" key="7">
    <source>
        <dbReference type="EMBL" id="MDQ0144657.1"/>
    </source>
</evidence>
<dbReference type="CDD" id="cd07729">
    <property type="entry name" value="AHL_lactonase_MBL-fold"/>
    <property type="match status" value="1"/>
</dbReference>
<dbReference type="GO" id="GO:0016787">
    <property type="term" value="F:hydrolase activity"/>
    <property type="evidence" value="ECO:0007669"/>
    <property type="project" value="UniProtKB-KW"/>
</dbReference>
<dbReference type="InterPro" id="IPR001279">
    <property type="entry name" value="Metallo-B-lactamas"/>
</dbReference>
<comment type="cofactor">
    <cofactor evidence="1">
        <name>Zn(2+)</name>
        <dbReference type="ChEBI" id="CHEBI:29105"/>
    </cofactor>
</comment>
<evidence type="ECO:0000256" key="5">
    <source>
        <dbReference type="ARBA" id="ARBA00022833"/>
    </source>
</evidence>
<dbReference type="Gene3D" id="3.60.15.10">
    <property type="entry name" value="Ribonuclease Z/Hydroxyacylglutathione hydrolase-like"/>
    <property type="match status" value="1"/>
</dbReference>
<organism evidence="7 8">
    <name type="scientific">Pseudarthrobacter niigatensis</name>
    <dbReference type="NCBI Taxonomy" id="369935"/>
    <lineage>
        <taxon>Bacteria</taxon>
        <taxon>Bacillati</taxon>
        <taxon>Actinomycetota</taxon>
        <taxon>Actinomycetes</taxon>
        <taxon>Micrococcales</taxon>
        <taxon>Micrococcaceae</taxon>
        <taxon>Pseudarthrobacter</taxon>
    </lineage>
</organism>
<evidence type="ECO:0000256" key="3">
    <source>
        <dbReference type="ARBA" id="ARBA00022723"/>
    </source>
</evidence>
<evidence type="ECO:0000259" key="6">
    <source>
        <dbReference type="SMART" id="SM00849"/>
    </source>
</evidence>
<evidence type="ECO:0000256" key="1">
    <source>
        <dbReference type="ARBA" id="ARBA00001947"/>
    </source>
</evidence>
<dbReference type="SUPFAM" id="SSF56281">
    <property type="entry name" value="Metallo-hydrolase/oxidoreductase"/>
    <property type="match status" value="1"/>
</dbReference>
<dbReference type="EMBL" id="JAUSTB010000001">
    <property type="protein sequence ID" value="MDQ0144657.1"/>
    <property type="molecule type" value="Genomic_DNA"/>
</dbReference>
<dbReference type="GO" id="GO:0046872">
    <property type="term" value="F:metal ion binding"/>
    <property type="evidence" value="ECO:0007669"/>
    <property type="project" value="UniProtKB-KW"/>
</dbReference>
<protein>
    <submittedName>
        <fullName evidence="7">Glyoxylase-like metal-dependent hydrolase (Beta-lactamase superfamily II)</fullName>
    </submittedName>
</protein>
<evidence type="ECO:0000256" key="2">
    <source>
        <dbReference type="ARBA" id="ARBA00007749"/>
    </source>
</evidence>
<keyword evidence="4 7" id="KW-0378">Hydrolase</keyword>
<dbReference type="InterPro" id="IPR051013">
    <property type="entry name" value="MBL_superfamily_lactonases"/>
</dbReference>
<dbReference type="AlphaFoldDB" id="A0AAJ1WE65"/>
<sequence>MPSAAATHQTWEVIAVRHGRLLTTRGDFYLNYSGYGQPDGPLELAYWIWILRSGSRTIVVDTGYSSDGAQRRGREVLIPPSEALEALGISPDSDVDLVVTHAHYDHIGNLDLFPSQPVYLHPAETAFWLGPDSCHSEFQAVVDDADLARLRQVAESDRVVWVDAPREIAPGVTVVPFVGHTPGQLVVVIETAAGRVVLSSDACHLTEELEADMPFKHNTDLIGLFRGLAKLREWQGQGAIVVPGHEPSVLGNFPPVEGALAGHAVRIG</sequence>
<dbReference type="InterPro" id="IPR036866">
    <property type="entry name" value="RibonucZ/Hydroxyglut_hydro"/>
</dbReference>
<dbReference type="Proteomes" id="UP001239267">
    <property type="component" value="Unassembled WGS sequence"/>
</dbReference>
<dbReference type="Pfam" id="PF00753">
    <property type="entry name" value="Lactamase_B"/>
    <property type="match status" value="1"/>
</dbReference>
<comment type="similarity">
    <text evidence="2">Belongs to the metallo-beta-lactamase superfamily.</text>
</comment>
<name>A0AAJ1WE65_9MICC</name>
<dbReference type="PANTHER" id="PTHR42978:SF7">
    <property type="entry name" value="METALLO-HYDROLASE RV2300C-RELATED"/>
    <property type="match status" value="1"/>
</dbReference>
<dbReference type="PANTHER" id="PTHR42978">
    <property type="entry name" value="QUORUM-QUENCHING LACTONASE YTNP-RELATED-RELATED"/>
    <property type="match status" value="1"/>
</dbReference>
<evidence type="ECO:0000313" key="8">
    <source>
        <dbReference type="Proteomes" id="UP001239267"/>
    </source>
</evidence>
<dbReference type="SMART" id="SM00849">
    <property type="entry name" value="Lactamase_B"/>
    <property type="match status" value="1"/>
</dbReference>
<accession>A0AAJ1WE65</accession>
<evidence type="ECO:0000256" key="4">
    <source>
        <dbReference type="ARBA" id="ARBA00022801"/>
    </source>
</evidence>
<comment type="caution">
    <text evidence="7">The sequence shown here is derived from an EMBL/GenBank/DDBJ whole genome shotgun (WGS) entry which is preliminary data.</text>
</comment>
<dbReference type="RefSeq" id="WP_307356862.1">
    <property type="nucleotide sequence ID" value="NZ_JAUSTB010000001.1"/>
</dbReference>
<keyword evidence="8" id="KW-1185">Reference proteome</keyword>
<keyword evidence="3" id="KW-0479">Metal-binding</keyword>
<reference evidence="7 8" key="1">
    <citation type="submission" date="2023-07" db="EMBL/GenBank/DDBJ databases">
        <title>Sorghum-associated microbial communities from plants grown in Nebraska, USA.</title>
        <authorList>
            <person name="Schachtman D."/>
        </authorList>
    </citation>
    <scope>NUCLEOTIDE SEQUENCE [LARGE SCALE GENOMIC DNA]</scope>
    <source>
        <strain evidence="7 8">DS1001</strain>
    </source>
</reference>